<dbReference type="RefSeq" id="XP_033402421.1">
    <property type="nucleotide sequence ID" value="XM_033545944.1"/>
</dbReference>
<dbReference type="AlphaFoldDB" id="A0A6A6BRJ7"/>
<dbReference type="GO" id="GO:0005524">
    <property type="term" value="F:ATP binding"/>
    <property type="evidence" value="ECO:0007669"/>
    <property type="project" value="InterPro"/>
</dbReference>
<dbReference type="InterPro" id="IPR011009">
    <property type="entry name" value="Kinase-like_dom_sf"/>
</dbReference>
<gene>
    <name evidence="2" type="ORF">K452DRAFT_355176</name>
</gene>
<accession>A0A6A6BRJ7</accession>
<evidence type="ECO:0000313" key="2">
    <source>
        <dbReference type="EMBL" id="KAF2146712.1"/>
    </source>
</evidence>
<dbReference type="Proteomes" id="UP000799438">
    <property type="component" value="Unassembled WGS sequence"/>
</dbReference>
<dbReference type="SUPFAM" id="SSF56112">
    <property type="entry name" value="Protein kinase-like (PK-like)"/>
    <property type="match status" value="1"/>
</dbReference>
<dbReference type="GO" id="GO:0004672">
    <property type="term" value="F:protein kinase activity"/>
    <property type="evidence" value="ECO:0007669"/>
    <property type="project" value="InterPro"/>
</dbReference>
<evidence type="ECO:0000313" key="3">
    <source>
        <dbReference type="Proteomes" id="UP000799438"/>
    </source>
</evidence>
<sequence>MIYPLSIAGIALAIINQVLNLGERTSNIIRELKDFEETWRASAFKALLFEDLPMHEGKTLFEHFDNTAQEQIRLALDDILDAISDASRLMERQLPLSKHISSMLQIPVYTKLRWISHDKRRALSIITRVVDLNTRLRDKLELLLMASTVGGGLQHLKRLQSSPHARELGFQDDDIVFDRESRFTSTCRNGNHVLVENSGPVGESFSALTGHMRHRVEALAGFLHQPKGQSFRIPRCLGWQFVPEKQSVTLVFEAPGNNAMKPISLLEMLRTKSIKPSLRDKFQVAFGLAKSVAQLHMVQWVHESLRSENILFFPKADVEPTSHRSSKSILFEEPWILGFEFSRPDPFFSSGCTDTDMASNVYRHPERQGWHNGVIHLFKKEHDIYALGVVLLEIGLWETALQQDSRKFASVESPAAVQRHLTKVAERRLESRMGPKFQALVLKCLSGDFGVKEDTKEDLHLQEAFRSQVVDVLQRALENV</sequence>
<dbReference type="OrthoDB" id="1911848at2759"/>
<dbReference type="PANTHER" id="PTHR37542:SF3">
    <property type="entry name" value="PRION-INHIBITION AND PROPAGATION HELO DOMAIN-CONTAINING PROTEIN"/>
    <property type="match status" value="1"/>
</dbReference>
<dbReference type="EMBL" id="ML995475">
    <property type="protein sequence ID" value="KAF2146712.1"/>
    <property type="molecule type" value="Genomic_DNA"/>
</dbReference>
<reference evidence="2" key="1">
    <citation type="journal article" date="2020" name="Stud. Mycol.">
        <title>101 Dothideomycetes genomes: a test case for predicting lifestyles and emergence of pathogens.</title>
        <authorList>
            <person name="Haridas S."/>
            <person name="Albert R."/>
            <person name="Binder M."/>
            <person name="Bloem J."/>
            <person name="Labutti K."/>
            <person name="Salamov A."/>
            <person name="Andreopoulos B."/>
            <person name="Baker S."/>
            <person name="Barry K."/>
            <person name="Bills G."/>
            <person name="Bluhm B."/>
            <person name="Cannon C."/>
            <person name="Castanera R."/>
            <person name="Culley D."/>
            <person name="Daum C."/>
            <person name="Ezra D."/>
            <person name="Gonzalez J."/>
            <person name="Henrissat B."/>
            <person name="Kuo A."/>
            <person name="Liang C."/>
            <person name="Lipzen A."/>
            <person name="Lutzoni F."/>
            <person name="Magnuson J."/>
            <person name="Mondo S."/>
            <person name="Nolan M."/>
            <person name="Ohm R."/>
            <person name="Pangilinan J."/>
            <person name="Park H.-J."/>
            <person name="Ramirez L."/>
            <person name="Alfaro M."/>
            <person name="Sun H."/>
            <person name="Tritt A."/>
            <person name="Yoshinaga Y."/>
            <person name="Zwiers L.-H."/>
            <person name="Turgeon B."/>
            <person name="Goodwin S."/>
            <person name="Spatafora J."/>
            <person name="Crous P."/>
            <person name="Grigoriev I."/>
        </authorList>
    </citation>
    <scope>NUCLEOTIDE SEQUENCE</scope>
    <source>
        <strain evidence="2">CBS 121167</strain>
    </source>
</reference>
<dbReference type="InterPro" id="IPR000719">
    <property type="entry name" value="Prot_kinase_dom"/>
</dbReference>
<keyword evidence="3" id="KW-1185">Reference proteome</keyword>
<dbReference type="Pfam" id="PF24476">
    <property type="entry name" value="DUF7580"/>
    <property type="match status" value="1"/>
</dbReference>
<dbReference type="InterPro" id="IPR056002">
    <property type="entry name" value="DUF7580"/>
</dbReference>
<protein>
    <recommendedName>
        <fullName evidence="1">Protein kinase domain-containing protein</fullName>
    </recommendedName>
</protein>
<dbReference type="GeneID" id="54303450"/>
<proteinExistence type="predicted"/>
<name>A0A6A6BRJ7_9PEZI</name>
<dbReference type="Gene3D" id="1.10.510.10">
    <property type="entry name" value="Transferase(Phosphotransferase) domain 1"/>
    <property type="match status" value="1"/>
</dbReference>
<feature type="domain" description="Protein kinase" evidence="1">
    <location>
        <begin position="162"/>
        <end position="465"/>
    </location>
</feature>
<dbReference type="PROSITE" id="PS50011">
    <property type="entry name" value="PROTEIN_KINASE_DOM"/>
    <property type="match status" value="1"/>
</dbReference>
<dbReference type="PANTHER" id="PTHR37542">
    <property type="entry name" value="HELO DOMAIN-CONTAINING PROTEIN-RELATED"/>
    <property type="match status" value="1"/>
</dbReference>
<organism evidence="2 3">
    <name type="scientific">Aplosporella prunicola CBS 121167</name>
    <dbReference type="NCBI Taxonomy" id="1176127"/>
    <lineage>
        <taxon>Eukaryota</taxon>
        <taxon>Fungi</taxon>
        <taxon>Dikarya</taxon>
        <taxon>Ascomycota</taxon>
        <taxon>Pezizomycotina</taxon>
        <taxon>Dothideomycetes</taxon>
        <taxon>Dothideomycetes incertae sedis</taxon>
        <taxon>Botryosphaeriales</taxon>
        <taxon>Aplosporellaceae</taxon>
        <taxon>Aplosporella</taxon>
    </lineage>
</organism>
<evidence type="ECO:0000259" key="1">
    <source>
        <dbReference type="PROSITE" id="PS50011"/>
    </source>
</evidence>